<dbReference type="InterPro" id="IPR036138">
    <property type="entry name" value="PBP_dimer_sf"/>
</dbReference>
<dbReference type="Pfam" id="PF00905">
    <property type="entry name" value="Transpeptidase"/>
    <property type="match status" value="1"/>
</dbReference>
<dbReference type="RefSeq" id="WP_154523217.1">
    <property type="nucleotide sequence ID" value="NZ_VUNJ01000013.1"/>
</dbReference>
<dbReference type="GO" id="GO:0008658">
    <property type="term" value="F:penicillin binding"/>
    <property type="evidence" value="ECO:0007669"/>
    <property type="project" value="InterPro"/>
</dbReference>
<dbReference type="PANTHER" id="PTHR30627">
    <property type="entry name" value="PEPTIDOGLYCAN D,D-TRANSPEPTIDASE"/>
    <property type="match status" value="1"/>
</dbReference>
<dbReference type="InterPro" id="IPR050515">
    <property type="entry name" value="Beta-lactam/transpept"/>
</dbReference>
<feature type="transmembrane region" description="Helical" evidence="6">
    <location>
        <begin position="33"/>
        <end position="53"/>
    </location>
</feature>
<keyword evidence="4" id="KW-0175">Coiled coil</keyword>
<comment type="subcellular location">
    <subcellularLocation>
        <location evidence="1">Membrane</location>
    </subcellularLocation>
</comment>
<dbReference type="GO" id="GO:0071555">
    <property type="term" value="P:cell wall organization"/>
    <property type="evidence" value="ECO:0007669"/>
    <property type="project" value="TreeGrafter"/>
</dbReference>
<dbReference type="InterPro" id="IPR001460">
    <property type="entry name" value="PCN-bd_Tpept"/>
</dbReference>
<dbReference type="Gene3D" id="3.30.10.20">
    <property type="match status" value="2"/>
</dbReference>
<dbReference type="AlphaFoldDB" id="A0A6I2UB80"/>
<gene>
    <name evidence="8" type="ORF">FYJ76_12155</name>
</gene>
<dbReference type="InterPro" id="IPR012338">
    <property type="entry name" value="Beta-lactam/transpept-like"/>
</dbReference>
<dbReference type="SUPFAM" id="SSF54184">
    <property type="entry name" value="Penicillin-binding protein 2x (pbp-2x), c-terminal domain"/>
    <property type="match status" value="2"/>
</dbReference>
<dbReference type="InterPro" id="IPR005311">
    <property type="entry name" value="PBP_dimer"/>
</dbReference>
<dbReference type="GO" id="GO:0005886">
    <property type="term" value="C:plasma membrane"/>
    <property type="evidence" value="ECO:0007669"/>
    <property type="project" value="TreeGrafter"/>
</dbReference>
<evidence type="ECO:0000313" key="8">
    <source>
        <dbReference type="EMBL" id="MST92671.1"/>
    </source>
</evidence>
<evidence type="ECO:0000256" key="5">
    <source>
        <dbReference type="SAM" id="MobiDB-lite"/>
    </source>
</evidence>
<dbReference type="PANTHER" id="PTHR30627:SF1">
    <property type="entry name" value="PEPTIDOGLYCAN D,D-TRANSPEPTIDASE FTSI"/>
    <property type="match status" value="1"/>
</dbReference>
<protein>
    <submittedName>
        <fullName evidence="8">PASTA domain-containing protein</fullName>
    </submittedName>
</protein>
<reference evidence="8 9" key="1">
    <citation type="submission" date="2019-08" db="EMBL/GenBank/DDBJ databases">
        <title>In-depth cultivation of the pig gut microbiome towards novel bacterial diversity and tailored functional studies.</title>
        <authorList>
            <person name="Wylensek D."/>
            <person name="Hitch T.C.A."/>
            <person name="Clavel T."/>
        </authorList>
    </citation>
    <scope>NUCLEOTIDE SEQUENCE [LARGE SCALE GENOMIC DNA]</scope>
    <source>
        <strain evidence="8 9">WCA3-601-WT-6J</strain>
    </source>
</reference>
<name>A0A6I2UB80_9FIRM</name>
<dbReference type="SUPFAM" id="SSF56519">
    <property type="entry name" value="Penicillin binding protein dimerisation domain"/>
    <property type="match status" value="1"/>
</dbReference>
<dbReference type="PROSITE" id="PS51178">
    <property type="entry name" value="PASTA"/>
    <property type="match status" value="2"/>
</dbReference>
<keyword evidence="3 6" id="KW-0472">Membrane</keyword>
<dbReference type="Pfam" id="PF03717">
    <property type="entry name" value="PBP_dimer"/>
    <property type="match status" value="1"/>
</dbReference>
<keyword evidence="6" id="KW-0812">Transmembrane</keyword>
<dbReference type="EMBL" id="VUNJ01000013">
    <property type="protein sequence ID" value="MST92671.1"/>
    <property type="molecule type" value="Genomic_DNA"/>
</dbReference>
<dbReference type="SUPFAM" id="SSF56601">
    <property type="entry name" value="beta-lactamase/transpeptidase-like"/>
    <property type="match status" value="1"/>
</dbReference>
<accession>A0A6I2UB80</accession>
<proteinExistence type="inferred from homology"/>
<dbReference type="SMART" id="SM00740">
    <property type="entry name" value="PASTA"/>
    <property type="match status" value="2"/>
</dbReference>
<dbReference type="Pfam" id="PF03793">
    <property type="entry name" value="PASTA"/>
    <property type="match status" value="2"/>
</dbReference>
<feature type="domain" description="PASTA" evidence="7">
    <location>
        <begin position="712"/>
        <end position="777"/>
    </location>
</feature>
<dbReference type="Gene3D" id="3.90.1310.10">
    <property type="entry name" value="Penicillin-binding protein 2a (Domain 2)"/>
    <property type="match status" value="1"/>
</dbReference>
<feature type="coiled-coil region" evidence="4">
    <location>
        <begin position="123"/>
        <end position="150"/>
    </location>
</feature>
<keyword evidence="6" id="KW-1133">Transmembrane helix</keyword>
<evidence type="ECO:0000313" key="9">
    <source>
        <dbReference type="Proteomes" id="UP000431913"/>
    </source>
</evidence>
<dbReference type="Proteomes" id="UP000431913">
    <property type="component" value="Unassembled WGS sequence"/>
</dbReference>
<evidence type="ECO:0000259" key="7">
    <source>
        <dbReference type="PROSITE" id="PS51178"/>
    </source>
</evidence>
<evidence type="ECO:0000256" key="1">
    <source>
        <dbReference type="ARBA" id="ARBA00004370"/>
    </source>
</evidence>
<feature type="region of interest" description="Disordered" evidence="5">
    <location>
        <begin position="1"/>
        <end position="24"/>
    </location>
</feature>
<organism evidence="8 9">
    <name type="scientific">Ruthenibacterium lactatiformans</name>
    <dbReference type="NCBI Taxonomy" id="1550024"/>
    <lineage>
        <taxon>Bacteria</taxon>
        <taxon>Bacillati</taxon>
        <taxon>Bacillota</taxon>
        <taxon>Clostridia</taxon>
        <taxon>Eubacteriales</taxon>
        <taxon>Oscillospiraceae</taxon>
        <taxon>Ruthenibacterium</taxon>
    </lineage>
</organism>
<dbReference type="CDD" id="cd06575">
    <property type="entry name" value="PASTA_Pbp2x-like_2"/>
    <property type="match status" value="1"/>
</dbReference>
<sequence length="782" mass="84086">MKKQPEHNRKNIPPQDTAKAPKSAVSRSMRTRAIVLAALFVLVGFGAVVYNLYQLQIVQHDELAARAENQQLADETITPNRGVIYDSDMKVLARSNKVWTVVASPRDMAKSGTNINDVAVKLAELLELDAQSILEKLQKSESNYQLIKRQIEKPVADAITAWITEYNASDKGKDTPVAGISLVQDAKRYYPYQTLASTIIGFVNADGDGVLGIESYYNDTLKGTAGRVVGMKNAWGYDLPNGTYEAAYDAEDGNGLVLTLNASIQSTLEKYLQNAVDQYHVENRAVGIVMDVNTGAILAMATMPDYNLQDPYTIADEALAAQIAAIADENERADAKYTAQWAQWRNKAVADLYYPGSVFKVITASAALDSGAANLNTSYTCKGSITVAGRTMRCAHTNHGTLDFFGGLDGSCNPYYVTLGQMMGAETFCNYMQAFGFYEKTGIDMDDEGTTQYVPLEKMGPVELASSAFGQTTSTTPIQMITAACAVINGGYLVQPHVVKQVLDADGNIVENVEPEVKRQVLSAETSATMRELLTRSVNMTAADGKTLTGGNKTGYVAGYKAGGKSGTSQRKQALSDEEQTYYSSYWGFAPGDDPQIAVLVMLDTPHDEQGTYYGGRLAAPVVQSVLDEALQTLGVPKEYTEAELAKVETAVPNVVGSSVNAAAGKLRESGFNVDIERATGDTVLYQYPAAGTIVPRQSTIILYSEDRSESGGDLVTVPNLTDMSYDAACATLKSLGLNVSEKGVTGGGSTIVVTEQDIAADTQVEIGSVIEVTFHDTTVLD</sequence>
<dbReference type="Gene3D" id="3.40.710.10">
    <property type="entry name" value="DD-peptidase/beta-lactamase superfamily"/>
    <property type="match status" value="1"/>
</dbReference>
<dbReference type="InterPro" id="IPR005543">
    <property type="entry name" value="PASTA_dom"/>
</dbReference>
<evidence type="ECO:0000256" key="3">
    <source>
        <dbReference type="ARBA" id="ARBA00023136"/>
    </source>
</evidence>
<evidence type="ECO:0000256" key="6">
    <source>
        <dbReference type="SAM" id="Phobius"/>
    </source>
</evidence>
<comment type="similarity">
    <text evidence="2">Belongs to the transpeptidase family.</text>
</comment>
<comment type="caution">
    <text evidence="8">The sequence shown here is derived from an EMBL/GenBank/DDBJ whole genome shotgun (WGS) entry which is preliminary data.</text>
</comment>
<feature type="domain" description="PASTA" evidence="7">
    <location>
        <begin position="647"/>
        <end position="707"/>
    </location>
</feature>
<evidence type="ECO:0000256" key="4">
    <source>
        <dbReference type="SAM" id="Coils"/>
    </source>
</evidence>
<dbReference type="CDD" id="cd06576">
    <property type="entry name" value="PASTA_Pbp2x-like_1"/>
    <property type="match status" value="1"/>
</dbReference>
<evidence type="ECO:0000256" key="2">
    <source>
        <dbReference type="ARBA" id="ARBA00007171"/>
    </source>
</evidence>